<sequence>MTEITTVVMSKDRRIKGRSKPLATHVNKTTHQPGGTVVLHTQTPSAFWEKYSLDVVGPLTKTEDGNNLMKGQTTESIAKAFVKNVILKYGIPQVLLSDQGLNLNGKLFQRICRLLKIEKIKTTAYHPQSNGSLQRYHKVLGKYLQHFISRNQLD</sequence>
<feature type="domain" description="Integrase catalytic" evidence="1">
    <location>
        <begin position="69"/>
        <end position="154"/>
    </location>
</feature>
<protein>
    <recommendedName>
        <fullName evidence="1">Integrase catalytic domain-containing protein</fullName>
    </recommendedName>
</protein>
<organism evidence="2 3">
    <name type="scientific">Dryococelus australis</name>
    <dbReference type="NCBI Taxonomy" id="614101"/>
    <lineage>
        <taxon>Eukaryota</taxon>
        <taxon>Metazoa</taxon>
        <taxon>Ecdysozoa</taxon>
        <taxon>Arthropoda</taxon>
        <taxon>Hexapoda</taxon>
        <taxon>Insecta</taxon>
        <taxon>Pterygota</taxon>
        <taxon>Neoptera</taxon>
        <taxon>Polyneoptera</taxon>
        <taxon>Phasmatodea</taxon>
        <taxon>Verophasmatodea</taxon>
        <taxon>Anareolatae</taxon>
        <taxon>Phasmatidae</taxon>
        <taxon>Eurycanthinae</taxon>
        <taxon>Dryococelus</taxon>
    </lineage>
</organism>
<name>A0ABQ9HKU9_9NEOP</name>
<keyword evidence="3" id="KW-1185">Reference proteome</keyword>
<dbReference type="PANTHER" id="PTHR37984">
    <property type="entry name" value="PROTEIN CBG26694"/>
    <property type="match status" value="1"/>
</dbReference>
<dbReference type="InterPro" id="IPR001584">
    <property type="entry name" value="Integrase_cat-core"/>
</dbReference>
<evidence type="ECO:0000313" key="2">
    <source>
        <dbReference type="EMBL" id="KAJ8884985.1"/>
    </source>
</evidence>
<dbReference type="InterPro" id="IPR050951">
    <property type="entry name" value="Retrovirus_Pol_polyprotein"/>
</dbReference>
<proteinExistence type="predicted"/>
<dbReference type="PANTHER" id="PTHR37984:SF15">
    <property type="entry name" value="INTEGRASE CATALYTIC DOMAIN-CONTAINING PROTEIN"/>
    <property type="match status" value="1"/>
</dbReference>
<dbReference type="InterPro" id="IPR036397">
    <property type="entry name" value="RNaseH_sf"/>
</dbReference>
<evidence type="ECO:0000313" key="3">
    <source>
        <dbReference type="Proteomes" id="UP001159363"/>
    </source>
</evidence>
<dbReference type="Gene3D" id="3.30.420.10">
    <property type="entry name" value="Ribonuclease H-like superfamily/Ribonuclease H"/>
    <property type="match status" value="1"/>
</dbReference>
<evidence type="ECO:0000259" key="1">
    <source>
        <dbReference type="PROSITE" id="PS50994"/>
    </source>
</evidence>
<comment type="caution">
    <text evidence="2">The sequence shown here is derived from an EMBL/GenBank/DDBJ whole genome shotgun (WGS) entry which is preliminary data.</text>
</comment>
<dbReference type="SUPFAM" id="SSF53098">
    <property type="entry name" value="Ribonuclease H-like"/>
    <property type="match status" value="1"/>
</dbReference>
<accession>A0ABQ9HKU9</accession>
<dbReference type="PROSITE" id="PS50994">
    <property type="entry name" value="INTEGRASE"/>
    <property type="match status" value="1"/>
</dbReference>
<dbReference type="InterPro" id="IPR012337">
    <property type="entry name" value="RNaseH-like_sf"/>
</dbReference>
<dbReference type="EMBL" id="JARBHB010000004">
    <property type="protein sequence ID" value="KAJ8884985.1"/>
    <property type="molecule type" value="Genomic_DNA"/>
</dbReference>
<reference evidence="2 3" key="1">
    <citation type="submission" date="2023-02" db="EMBL/GenBank/DDBJ databases">
        <title>LHISI_Scaffold_Assembly.</title>
        <authorList>
            <person name="Stuart O.P."/>
            <person name="Cleave R."/>
            <person name="Magrath M.J.L."/>
            <person name="Mikheyev A.S."/>
        </authorList>
    </citation>
    <scope>NUCLEOTIDE SEQUENCE [LARGE SCALE GENOMIC DNA]</scope>
    <source>
        <strain evidence="2">Daus_M_001</strain>
        <tissue evidence="2">Leg muscle</tissue>
    </source>
</reference>
<dbReference type="Proteomes" id="UP001159363">
    <property type="component" value="Chromosome X"/>
</dbReference>
<gene>
    <name evidence="2" type="ORF">PR048_011181</name>
</gene>